<feature type="compositionally biased region" description="Low complexity" evidence="10">
    <location>
        <begin position="102"/>
        <end position="115"/>
    </location>
</feature>
<evidence type="ECO:0000256" key="6">
    <source>
        <dbReference type="ARBA" id="ARBA00022842"/>
    </source>
</evidence>
<sequence>MLLTCASMTNTLNNNNNNNAASKPRELRVSASTPRLADSATACFLPRPHSSSSIQNDMLFCDVLNASSTPSHADHIPSDLPVRLSDEESPSASPPPSPTPVPTFSRSLGLCLGSSSDDDQPLPIATVSVPKPELRTWRITSAGLVSTMGAFLDKPKTNKDNDSGVGQGLKYAMATMQGWRVDMEDAHVAELSMGDASPFSSWSFFAVFDGHAGSVAAEFAATHVLQTLVEGEHLQQVAQLLAGREDGRLCEESCQLLEKGLKQGFLALDDKIREKLDSIMGKDRSGTTAVCAIVTPSHIVVANLGDSRAVFSRRDEATFGTEDHKPCNEKERQRIISAGGSVMIQRINGSLAVSRALGDFEYKSNTGVSPARQQVSPEPDVYFFERQSSTDEYLILACDGIYDVMSNDELCAFVHARMEVAKEGGMSKVCNEVLDACLQKGSRDNMTFLLVAFEAAPVVQEERAKEEEKQLAVIKSALQDIIEESLQNGDSKEELCVEYVLRTLNSTRPEVVPVEGHIRLLVRSIAEGVVAEHTRSSAPPSENGEKTASPGIPAQ</sequence>
<dbReference type="SMART" id="SM00332">
    <property type="entry name" value="PP2Cc"/>
    <property type="match status" value="1"/>
</dbReference>
<evidence type="ECO:0000256" key="1">
    <source>
        <dbReference type="ARBA" id="ARBA00001936"/>
    </source>
</evidence>
<keyword evidence="4" id="KW-0479">Metal-binding</keyword>
<comment type="similarity">
    <text evidence="3 9">Belongs to the PP2C family.</text>
</comment>
<dbReference type="FunFam" id="3.60.40.10:FF:000001">
    <property type="entry name" value="protein phosphatase 1B isoform X1"/>
    <property type="match status" value="1"/>
</dbReference>
<evidence type="ECO:0000256" key="4">
    <source>
        <dbReference type="ARBA" id="ARBA00022723"/>
    </source>
</evidence>
<feature type="region of interest" description="Disordered" evidence="10">
    <location>
        <begin position="71"/>
        <end position="125"/>
    </location>
</feature>
<dbReference type="InterPro" id="IPR000222">
    <property type="entry name" value="PP2C_BS"/>
</dbReference>
<dbReference type="InterPro" id="IPR015655">
    <property type="entry name" value="PP2C"/>
</dbReference>
<dbReference type="AlphaFoldDB" id="A0AAV5USQ6"/>
<organism evidence="12 13">
    <name type="scientific">Pristionchus fissidentatus</name>
    <dbReference type="NCBI Taxonomy" id="1538716"/>
    <lineage>
        <taxon>Eukaryota</taxon>
        <taxon>Metazoa</taxon>
        <taxon>Ecdysozoa</taxon>
        <taxon>Nematoda</taxon>
        <taxon>Chromadorea</taxon>
        <taxon>Rhabditida</taxon>
        <taxon>Rhabditina</taxon>
        <taxon>Diplogasteromorpha</taxon>
        <taxon>Diplogasteroidea</taxon>
        <taxon>Neodiplogasteridae</taxon>
        <taxon>Pristionchus</taxon>
    </lineage>
</organism>
<name>A0AAV5USQ6_9BILA</name>
<accession>A0AAV5USQ6</accession>
<dbReference type="SUPFAM" id="SSF81606">
    <property type="entry name" value="PP2C-like"/>
    <property type="match status" value="1"/>
</dbReference>
<gene>
    <name evidence="12" type="ORF">PFISCL1PPCAC_580</name>
</gene>
<dbReference type="InterPro" id="IPR036457">
    <property type="entry name" value="PPM-type-like_dom_sf"/>
</dbReference>
<comment type="cofactor">
    <cofactor evidence="1">
        <name>Mn(2+)</name>
        <dbReference type="ChEBI" id="CHEBI:29035"/>
    </cofactor>
</comment>
<evidence type="ECO:0000259" key="11">
    <source>
        <dbReference type="PROSITE" id="PS51746"/>
    </source>
</evidence>
<evidence type="ECO:0000256" key="2">
    <source>
        <dbReference type="ARBA" id="ARBA00001946"/>
    </source>
</evidence>
<keyword evidence="7 9" id="KW-0904">Protein phosphatase</keyword>
<comment type="caution">
    <text evidence="12">The sequence shown here is derived from an EMBL/GenBank/DDBJ whole genome shotgun (WGS) entry which is preliminary data.</text>
</comment>
<reference evidence="12" key="1">
    <citation type="submission" date="2023-10" db="EMBL/GenBank/DDBJ databases">
        <title>Genome assembly of Pristionchus species.</title>
        <authorList>
            <person name="Yoshida K."/>
            <person name="Sommer R.J."/>
        </authorList>
    </citation>
    <scope>NUCLEOTIDE SEQUENCE</scope>
    <source>
        <strain evidence="12">RS5133</strain>
    </source>
</reference>
<dbReference type="PROSITE" id="PS01032">
    <property type="entry name" value="PPM_1"/>
    <property type="match status" value="1"/>
</dbReference>
<protein>
    <recommendedName>
        <fullName evidence="11">PPM-type phosphatase domain-containing protein</fullName>
    </recommendedName>
</protein>
<evidence type="ECO:0000256" key="10">
    <source>
        <dbReference type="SAM" id="MobiDB-lite"/>
    </source>
</evidence>
<evidence type="ECO:0000256" key="9">
    <source>
        <dbReference type="RuleBase" id="RU003465"/>
    </source>
</evidence>
<evidence type="ECO:0000256" key="7">
    <source>
        <dbReference type="ARBA" id="ARBA00022912"/>
    </source>
</evidence>
<comment type="cofactor">
    <cofactor evidence="2">
        <name>Mg(2+)</name>
        <dbReference type="ChEBI" id="CHEBI:18420"/>
    </cofactor>
</comment>
<proteinExistence type="inferred from homology"/>
<dbReference type="PROSITE" id="PS51746">
    <property type="entry name" value="PPM_2"/>
    <property type="match status" value="1"/>
</dbReference>
<feature type="compositionally biased region" description="Pro residues" evidence="10">
    <location>
        <begin position="92"/>
        <end position="101"/>
    </location>
</feature>
<dbReference type="PANTHER" id="PTHR47992">
    <property type="entry name" value="PROTEIN PHOSPHATASE"/>
    <property type="match status" value="1"/>
</dbReference>
<feature type="region of interest" description="Disordered" evidence="10">
    <location>
        <begin position="10"/>
        <end position="33"/>
    </location>
</feature>
<dbReference type="Gene3D" id="3.60.40.10">
    <property type="entry name" value="PPM-type phosphatase domain"/>
    <property type="match status" value="1"/>
</dbReference>
<evidence type="ECO:0000256" key="3">
    <source>
        <dbReference type="ARBA" id="ARBA00006702"/>
    </source>
</evidence>
<evidence type="ECO:0000313" key="12">
    <source>
        <dbReference type="EMBL" id="GMT09283.1"/>
    </source>
</evidence>
<evidence type="ECO:0000256" key="8">
    <source>
        <dbReference type="ARBA" id="ARBA00023211"/>
    </source>
</evidence>
<dbReference type="Pfam" id="PF00481">
    <property type="entry name" value="PP2C"/>
    <property type="match status" value="1"/>
</dbReference>
<evidence type="ECO:0000256" key="5">
    <source>
        <dbReference type="ARBA" id="ARBA00022801"/>
    </source>
</evidence>
<evidence type="ECO:0000313" key="13">
    <source>
        <dbReference type="Proteomes" id="UP001432322"/>
    </source>
</evidence>
<feature type="domain" description="PPM-type phosphatase" evidence="11">
    <location>
        <begin position="170"/>
        <end position="453"/>
    </location>
</feature>
<dbReference type="EMBL" id="BTSY01000001">
    <property type="protein sequence ID" value="GMT09283.1"/>
    <property type="molecule type" value="Genomic_DNA"/>
</dbReference>
<dbReference type="InterPro" id="IPR001932">
    <property type="entry name" value="PPM-type_phosphatase-like_dom"/>
</dbReference>
<keyword evidence="13" id="KW-1185">Reference proteome</keyword>
<keyword evidence="8" id="KW-0464">Manganese</keyword>
<keyword evidence="5 9" id="KW-0378">Hydrolase</keyword>
<dbReference type="CDD" id="cd00143">
    <property type="entry name" value="PP2Cc"/>
    <property type="match status" value="1"/>
</dbReference>
<feature type="region of interest" description="Disordered" evidence="10">
    <location>
        <begin position="532"/>
        <end position="555"/>
    </location>
</feature>
<dbReference type="GO" id="GO:0004722">
    <property type="term" value="F:protein serine/threonine phosphatase activity"/>
    <property type="evidence" value="ECO:0007669"/>
    <property type="project" value="InterPro"/>
</dbReference>
<dbReference type="Proteomes" id="UP001432322">
    <property type="component" value="Unassembled WGS sequence"/>
</dbReference>
<keyword evidence="6" id="KW-0460">Magnesium</keyword>
<dbReference type="GO" id="GO:0046872">
    <property type="term" value="F:metal ion binding"/>
    <property type="evidence" value="ECO:0007669"/>
    <property type="project" value="UniProtKB-KW"/>
</dbReference>